<sequence>MPSWLFNRPEKKESESKQDRTRSTRHKSTNSKNHEPDTQHRKKHSGGNQYRRRRSSNKTSDSKSHVHANDDQGNHRSRRDGDREYTRGRTLERQEREEREFQDIYEPEESSDYDEGPSTPLTPRFSSNNSGSVYNAMGRQVWGGNVGVELVTPDAGHYYGTTAQTSQHHIPQPIPLSHGVAPVGIQGSADPHSNPEAMRKMREALWSDRQSR</sequence>
<dbReference type="Proteomes" id="UP000799770">
    <property type="component" value="Unassembled WGS sequence"/>
</dbReference>
<feature type="compositionally biased region" description="Basic residues" evidence="1">
    <location>
        <begin position="40"/>
        <end position="56"/>
    </location>
</feature>
<feature type="region of interest" description="Disordered" evidence="1">
    <location>
        <begin position="1"/>
        <end position="129"/>
    </location>
</feature>
<organism evidence="2 3">
    <name type="scientific">Lophiotrema nucula</name>
    <dbReference type="NCBI Taxonomy" id="690887"/>
    <lineage>
        <taxon>Eukaryota</taxon>
        <taxon>Fungi</taxon>
        <taxon>Dikarya</taxon>
        <taxon>Ascomycota</taxon>
        <taxon>Pezizomycotina</taxon>
        <taxon>Dothideomycetes</taxon>
        <taxon>Pleosporomycetidae</taxon>
        <taxon>Pleosporales</taxon>
        <taxon>Lophiotremataceae</taxon>
        <taxon>Lophiotrema</taxon>
    </lineage>
</organism>
<proteinExistence type="predicted"/>
<feature type="compositionally biased region" description="Acidic residues" evidence="1">
    <location>
        <begin position="103"/>
        <end position="115"/>
    </location>
</feature>
<dbReference type="EMBL" id="ML977320">
    <property type="protein sequence ID" value="KAF2116827.1"/>
    <property type="molecule type" value="Genomic_DNA"/>
</dbReference>
<feature type="compositionally biased region" description="Polar residues" evidence="1">
    <location>
        <begin position="119"/>
        <end position="129"/>
    </location>
</feature>
<evidence type="ECO:0000256" key="1">
    <source>
        <dbReference type="SAM" id="MobiDB-lite"/>
    </source>
</evidence>
<feature type="compositionally biased region" description="Basic and acidic residues" evidence="1">
    <location>
        <begin position="60"/>
        <end position="102"/>
    </location>
</feature>
<name>A0A6A5ZDK3_9PLEO</name>
<evidence type="ECO:0000313" key="3">
    <source>
        <dbReference type="Proteomes" id="UP000799770"/>
    </source>
</evidence>
<feature type="region of interest" description="Disordered" evidence="1">
    <location>
        <begin position="163"/>
        <end position="196"/>
    </location>
</feature>
<dbReference type="AlphaFoldDB" id="A0A6A5ZDK3"/>
<accession>A0A6A5ZDK3</accession>
<reference evidence="2" key="1">
    <citation type="journal article" date="2020" name="Stud. Mycol.">
        <title>101 Dothideomycetes genomes: a test case for predicting lifestyles and emergence of pathogens.</title>
        <authorList>
            <person name="Haridas S."/>
            <person name="Albert R."/>
            <person name="Binder M."/>
            <person name="Bloem J."/>
            <person name="Labutti K."/>
            <person name="Salamov A."/>
            <person name="Andreopoulos B."/>
            <person name="Baker S."/>
            <person name="Barry K."/>
            <person name="Bills G."/>
            <person name="Bluhm B."/>
            <person name="Cannon C."/>
            <person name="Castanera R."/>
            <person name="Culley D."/>
            <person name="Daum C."/>
            <person name="Ezra D."/>
            <person name="Gonzalez J."/>
            <person name="Henrissat B."/>
            <person name="Kuo A."/>
            <person name="Liang C."/>
            <person name="Lipzen A."/>
            <person name="Lutzoni F."/>
            <person name="Magnuson J."/>
            <person name="Mondo S."/>
            <person name="Nolan M."/>
            <person name="Ohm R."/>
            <person name="Pangilinan J."/>
            <person name="Park H.-J."/>
            <person name="Ramirez L."/>
            <person name="Alfaro M."/>
            <person name="Sun H."/>
            <person name="Tritt A."/>
            <person name="Yoshinaga Y."/>
            <person name="Zwiers L.-H."/>
            <person name="Turgeon B."/>
            <person name="Goodwin S."/>
            <person name="Spatafora J."/>
            <person name="Crous P."/>
            <person name="Grigoriev I."/>
        </authorList>
    </citation>
    <scope>NUCLEOTIDE SEQUENCE</scope>
    <source>
        <strain evidence="2">CBS 627.86</strain>
    </source>
</reference>
<keyword evidence="3" id="KW-1185">Reference proteome</keyword>
<evidence type="ECO:0000313" key="2">
    <source>
        <dbReference type="EMBL" id="KAF2116827.1"/>
    </source>
</evidence>
<protein>
    <submittedName>
        <fullName evidence="2">Uncharacterized protein</fullName>
    </submittedName>
</protein>
<feature type="compositionally biased region" description="Basic and acidic residues" evidence="1">
    <location>
        <begin position="8"/>
        <end position="22"/>
    </location>
</feature>
<gene>
    <name evidence="2" type="ORF">BDV96DRAFT_572940</name>
</gene>